<gene>
    <name evidence="11" type="ORF">LY79DRAFT_669209</name>
</gene>
<protein>
    <submittedName>
        <fullName evidence="11">Cytochrome P450</fullName>
    </submittedName>
</protein>
<evidence type="ECO:0000256" key="7">
    <source>
        <dbReference type="ARBA" id="ARBA00023033"/>
    </source>
</evidence>
<dbReference type="Pfam" id="PF00067">
    <property type="entry name" value="p450"/>
    <property type="match status" value="1"/>
</dbReference>
<name>A0AAD8Q0V2_9PEZI</name>
<comment type="cofactor">
    <cofactor evidence="1 8">
        <name>heme</name>
        <dbReference type="ChEBI" id="CHEBI:30413"/>
    </cofactor>
</comment>
<feature type="binding site" description="axial binding residue" evidence="8">
    <location>
        <position position="463"/>
    </location>
    <ligand>
        <name>heme</name>
        <dbReference type="ChEBI" id="CHEBI:30413"/>
    </ligand>
    <ligandPart>
        <name>Fe</name>
        <dbReference type="ChEBI" id="CHEBI:18248"/>
    </ligandPart>
</feature>
<keyword evidence="10" id="KW-0812">Transmembrane</keyword>
<evidence type="ECO:0000256" key="4">
    <source>
        <dbReference type="ARBA" id="ARBA00022723"/>
    </source>
</evidence>
<dbReference type="PRINTS" id="PR00463">
    <property type="entry name" value="EP450I"/>
</dbReference>
<feature type="transmembrane region" description="Helical" evidence="10">
    <location>
        <begin position="16"/>
        <end position="34"/>
    </location>
</feature>
<dbReference type="InterPro" id="IPR002401">
    <property type="entry name" value="Cyt_P450_E_grp-I"/>
</dbReference>
<dbReference type="InterPro" id="IPR036396">
    <property type="entry name" value="Cyt_P450_sf"/>
</dbReference>
<evidence type="ECO:0000256" key="3">
    <source>
        <dbReference type="ARBA" id="ARBA00022617"/>
    </source>
</evidence>
<accession>A0AAD8Q0V2</accession>
<comment type="caution">
    <text evidence="11">The sequence shown here is derived from an EMBL/GenBank/DDBJ whole genome shotgun (WGS) entry which is preliminary data.</text>
</comment>
<dbReference type="InterPro" id="IPR050364">
    <property type="entry name" value="Cytochrome_P450_fung"/>
</dbReference>
<dbReference type="InterPro" id="IPR017972">
    <property type="entry name" value="Cyt_P450_CS"/>
</dbReference>
<keyword evidence="12" id="KW-1185">Reference proteome</keyword>
<reference evidence="11" key="1">
    <citation type="submission" date="2021-06" db="EMBL/GenBank/DDBJ databases">
        <title>Comparative genomics, transcriptomics and evolutionary studies reveal genomic signatures of adaptation to plant cell wall in hemibiotrophic fungi.</title>
        <authorList>
            <consortium name="DOE Joint Genome Institute"/>
            <person name="Baroncelli R."/>
            <person name="Diaz J.F."/>
            <person name="Benocci T."/>
            <person name="Peng M."/>
            <person name="Battaglia E."/>
            <person name="Haridas S."/>
            <person name="Andreopoulos W."/>
            <person name="Labutti K."/>
            <person name="Pangilinan J."/>
            <person name="Floch G.L."/>
            <person name="Makela M.R."/>
            <person name="Henrissat B."/>
            <person name="Grigoriev I.V."/>
            <person name="Crouch J.A."/>
            <person name="De Vries R.P."/>
            <person name="Sukno S.A."/>
            <person name="Thon M.R."/>
        </authorList>
    </citation>
    <scope>NUCLEOTIDE SEQUENCE</scope>
    <source>
        <strain evidence="11">CBS 125086</strain>
    </source>
</reference>
<keyword evidence="7 9" id="KW-0503">Monooxygenase</keyword>
<evidence type="ECO:0000256" key="1">
    <source>
        <dbReference type="ARBA" id="ARBA00001971"/>
    </source>
</evidence>
<evidence type="ECO:0000313" key="12">
    <source>
        <dbReference type="Proteomes" id="UP001230504"/>
    </source>
</evidence>
<evidence type="ECO:0000256" key="10">
    <source>
        <dbReference type="SAM" id="Phobius"/>
    </source>
</evidence>
<dbReference type="Proteomes" id="UP001230504">
    <property type="component" value="Unassembled WGS sequence"/>
</dbReference>
<keyword evidence="4 8" id="KW-0479">Metal-binding</keyword>
<keyword evidence="6 8" id="KW-0408">Iron</keyword>
<dbReference type="CDD" id="cd11065">
    <property type="entry name" value="CYP64-like"/>
    <property type="match status" value="1"/>
</dbReference>
<organism evidence="11 12">
    <name type="scientific">Colletotrichum navitas</name>
    <dbReference type="NCBI Taxonomy" id="681940"/>
    <lineage>
        <taxon>Eukaryota</taxon>
        <taxon>Fungi</taxon>
        <taxon>Dikarya</taxon>
        <taxon>Ascomycota</taxon>
        <taxon>Pezizomycotina</taxon>
        <taxon>Sordariomycetes</taxon>
        <taxon>Hypocreomycetidae</taxon>
        <taxon>Glomerellales</taxon>
        <taxon>Glomerellaceae</taxon>
        <taxon>Colletotrichum</taxon>
        <taxon>Colletotrichum graminicola species complex</taxon>
    </lineage>
</organism>
<evidence type="ECO:0000256" key="9">
    <source>
        <dbReference type="RuleBase" id="RU000461"/>
    </source>
</evidence>
<dbReference type="EMBL" id="JAHLJV010000024">
    <property type="protein sequence ID" value="KAK1593686.1"/>
    <property type="molecule type" value="Genomic_DNA"/>
</dbReference>
<evidence type="ECO:0000256" key="2">
    <source>
        <dbReference type="ARBA" id="ARBA00010617"/>
    </source>
</evidence>
<dbReference type="InterPro" id="IPR001128">
    <property type="entry name" value="Cyt_P450"/>
</dbReference>
<keyword evidence="10" id="KW-0472">Membrane</keyword>
<evidence type="ECO:0000256" key="5">
    <source>
        <dbReference type="ARBA" id="ARBA00023002"/>
    </source>
</evidence>
<keyword evidence="10" id="KW-1133">Transmembrane helix</keyword>
<dbReference type="Gene3D" id="1.10.630.10">
    <property type="entry name" value="Cytochrome P450"/>
    <property type="match status" value="1"/>
</dbReference>
<dbReference type="RefSeq" id="XP_060414972.1">
    <property type="nucleotide sequence ID" value="XM_060563612.1"/>
</dbReference>
<proteinExistence type="inferred from homology"/>
<dbReference type="PROSITE" id="PS00086">
    <property type="entry name" value="CYTOCHROME_P450"/>
    <property type="match status" value="1"/>
</dbReference>
<comment type="similarity">
    <text evidence="2 9">Belongs to the cytochrome P450 family.</text>
</comment>
<dbReference type="PANTHER" id="PTHR46300">
    <property type="entry name" value="P450, PUTATIVE (EUROFUNG)-RELATED-RELATED"/>
    <property type="match status" value="1"/>
</dbReference>
<dbReference type="PANTHER" id="PTHR46300:SF1">
    <property type="entry name" value="P450, PUTATIVE (EUROFUNG)-RELATED"/>
    <property type="match status" value="1"/>
</dbReference>
<keyword evidence="5 9" id="KW-0560">Oxidoreductase</keyword>
<dbReference type="GO" id="GO:0004497">
    <property type="term" value="F:monooxygenase activity"/>
    <property type="evidence" value="ECO:0007669"/>
    <property type="project" value="UniProtKB-KW"/>
</dbReference>
<dbReference type="GeneID" id="85447852"/>
<keyword evidence="3 8" id="KW-0349">Heme</keyword>
<dbReference type="SUPFAM" id="SSF48264">
    <property type="entry name" value="Cytochrome P450"/>
    <property type="match status" value="1"/>
</dbReference>
<evidence type="ECO:0000313" key="11">
    <source>
        <dbReference type="EMBL" id="KAK1593686.1"/>
    </source>
</evidence>
<evidence type="ECO:0000256" key="6">
    <source>
        <dbReference type="ARBA" id="ARBA00023004"/>
    </source>
</evidence>
<dbReference type="AlphaFoldDB" id="A0AAD8Q0V2"/>
<dbReference type="GO" id="GO:0016705">
    <property type="term" value="F:oxidoreductase activity, acting on paired donors, with incorporation or reduction of molecular oxygen"/>
    <property type="evidence" value="ECO:0007669"/>
    <property type="project" value="InterPro"/>
</dbReference>
<dbReference type="GO" id="GO:0005506">
    <property type="term" value="F:iron ion binding"/>
    <property type="evidence" value="ECO:0007669"/>
    <property type="project" value="InterPro"/>
</dbReference>
<evidence type="ECO:0000256" key="8">
    <source>
        <dbReference type="PIRSR" id="PIRSR602401-1"/>
    </source>
</evidence>
<dbReference type="GO" id="GO:0020037">
    <property type="term" value="F:heme binding"/>
    <property type="evidence" value="ECO:0007669"/>
    <property type="project" value="InterPro"/>
</dbReference>
<dbReference type="PRINTS" id="PR00385">
    <property type="entry name" value="P450"/>
</dbReference>
<sequence length="613" mass="69650">MEGLAGHRETSHSRTLPVLSVLFLVASVGVYLLASRIRRGRQRYSKLPLPPGPPRLPIIGNLFNSPTHYSWLTHLQWKHVYGPVAYYEVGGQPTVVLTTVEAAHELLNKRASNYSNRSFSYTASELVVKGYNMLFRQYDARLRLHQRLHVHGLNPRSSVLYHPIEEMESLQLLNDMLAEGKPKPGQGTGEKQTAAVVPQNPHWDFRRASASAMSLIVWGYRLRKGEPGTEYEMDFFNNTSTLEVLNAPPWWIDTFTWLRHIPRCVSPWKRAGEKLYEREVSHHLANFRRALKQPGYNISKQVARGADRLGEEDVCEAELAFVAAALTLANGETTVTILCWLVVAMVTYPRVMREAQAELDEVVGRARMPTYADGAALPYVNAVIDEVMRWRPLIPEGMVHAAAEEDEFMGYRIPRGAAVVASQWAITRDREAFGADADDFRPERWLERDDLPRTSFGYGRRLCPGRHVGRDGLWIMAARLLWAFDMEAPPVDDDPATSTKKKRVIDPMAMPPFGIIIGPQPFEALFRPRGEWVEALVRKGMENVEGDVGSLMEQIRIAKDFQTTPRCTPHWASNARDPFDHRYFMDDNNPSVIKKSGFELLDRIVDIYAKYTI</sequence>